<name>W1PSB6_AMBTC</name>
<evidence type="ECO:0000313" key="3">
    <source>
        <dbReference type="Proteomes" id="UP000017836"/>
    </source>
</evidence>
<feature type="signal peptide" evidence="1">
    <location>
        <begin position="1"/>
        <end position="17"/>
    </location>
</feature>
<feature type="chain" id="PRO_5004807576" evidence="1">
    <location>
        <begin position="18"/>
        <end position="152"/>
    </location>
</feature>
<dbReference type="PANTHER" id="PTHR34454">
    <property type="entry name" value="TUNICAMYCIN INDUCED PROTEIN"/>
    <property type="match status" value="1"/>
</dbReference>
<dbReference type="OMA" id="GPLEMHI"/>
<dbReference type="EMBL" id="KI392972">
    <property type="protein sequence ID" value="ERN10145.1"/>
    <property type="molecule type" value="Genomic_DNA"/>
</dbReference>
<dbReference type="Gramene" id="ERN10145">
    <property type="protein sequence ID" value="ERN10145"/>
    <property type="gene ID" value="AMTR_s00169p00063360"/>
</dbReference>
<sequence length="152" mass="17776">MIRWAAFFLLLTTNAQSPETESPPSYDYFFLQDILRKISDIEQWRLDRVRLSSLDVKNAKISAAQRYEFILQIGGNSLALKFNDERLSWEKLHRKSKQASKGSDIFEPQMVKIMQRRPSLKPFKLEGPLEMHIHGSGEPQLILPFKHSRLYV</sequence>
<dbReference type="Proteomes" id="UP000017836">
    <property type="component" value="Unassembled WGS sequence"/>
</dbReference>
<proteinExistence type="predicted"/>
<evidence type="ECO:0000256" key="1">
    <source>
        <dbReference type="SAM" id="SignalP"/>
    </source>
</evidence>
<dbReference type="PANTHER" id="PTHR34454:SF3">
    <property type="entry name" value="PEPTIDASE I, PUTATIVE-RELATED"/>
    <property type="match status" value="1"/>
</dbReference>
<organism evidence="2 3">
    <name type="scientific">Amborella trichopoda</name>
    <dbReference type="NCBI Taxonomy" id="13333"/>
    <lineage>
        <taxon>Eukaryota</taxon>
        <taxon>Viridiplantae</taxon>
        <taxon>Streptophyta</taxon>
        <taxon>Embryophyta</taxon>
        <taxon>Tracheophyta</taxon>
        <taxon>Spermatophyta</taxon>
        <taxon>Magnoliopsida</taxon>
        <taxon>Amborellales</taxon>
        <taxon>Amborellaceae</taxon>
        <taxon>Amborella</taxon>
    </lineage>
</organism>
<keyword evidence="3" id="KW-1185">Reference proteome</keyword>
<protein>
    <submittedName>
        <fullName evidence="2">Uncharacterized protein</fullName>
    </submittedName>
</protein>
<dbReference type="HOGENOM" id="CLU_1724782_0_0_1"/>
<gene>
    <name evidence="2" type="ORF">AMTR_s00169p00063360</name>
</gene>
<accession>W1PSB6</accession>
<evidence type="ECO:0000313" key="2">
    <source>
        <dbReference type="EMBL" id="ERN10145.1"/>
    </source>
</evidence>
<dbReference type="AlphaFoldDB" id="W1PSB6"/>
<dbReference type="InterPro" id="IPR053283">
    <property type="entry name" value="TUNICAMYCIN_INDUCED_1"/>
</dbReference>
<reference evidence="3" key="1">
    <citation type="journal article" date="2013" name="Science">
        <title>The Amborella genome and the evolution of flowering plants.</title>
        <authorList>
            <consortium name="Amborella Genome Project"/>
        </authorList>
    </citation>
    <scope>NUCLEOTIDE SEQUENCE [LARGE SCALE GENOMIC DNA]</scope>
</reference>
<keyword evidence="1" id="KW-0732">Signal</keyword>